<accession>A0ABS8S4Q8</accession>
<dbReference type="InterPro" id="IPR039610">
    <property type="entry name" value="VQ29"/>
</dbReference>
<dbReference type="Pfam" id="PF05678">
    <property type="entry name" value="VQ"/>
    <property type="match status" value="1"/>
</dbReference>
<feature type="region of interest" description="Disordered" evidence="1">
    <location>
        <begin position="95"/>
        <end position="114"/>
    </location>
</feature>
<evidence type="ECO:0000256" key="1">
    <source>
        <dbReference type="SAM" id="MobiDB-lite"/>
    </source>
</evidence>
<protein>
    <recommendedName>
        <fullName evidence="2">VQ domain-containing protein</fullName>
    </recommendedName>
</protein>
<sequence>MDFYSYTISSSSSSSSTSSCTYPQQEQKKNKKLPSYHPSLHGVRRLPTKPMTKLPIAPLPPTPPKIYRVEPVNFKEVVQMLTATPEFQSVSSNSITYSDSGSGSGSGSGSISVSGSFNSRRLQNVAPPPLDLSPIPLRSNSVNTTTNNNIAAQWREFLRPSSSSFVSDNNQLVESIEAYIDSTAQEKSHVTPQISSENYFGLCSPLANFPLSPASFAWCSSILLSPGTLASPSAVQII</sequence>
<comment type="caution">
    <text evidence="3">The sequence shown here is derived from an EMBL/GenBank/DDBJ whole genome shotgun (WGS) entry which is preliminary data.</text>
</comment>
<feature type="region of interest" description="Disordered" evidence="1">
    <location>
        <begin position="1"/>
        <end position="57"/>
    </location>
</feature>
<organism evidence="3 4">
    <name type="scientific">Datura stramonium</name>
    <name type="common">Jimsonweed</name>
    <name type="synonym">Common thornapple</name>
    <dbReference type="NCBI Taxonomy" id="4076"/>
    <lineage>
        <taxon>Eukaryota</taxon>
        <taxon>Viridiplantae</taxon>
        <taxon>Streptophyta</taxon>
        <taxon>Embryophyta</taxon>
        <taxon>Tracheophyta</taxon>
        <taxon>Spermatophyta</taxon>
        <taxon>Magnoliopsida</taxon>
        <taxon>eudicotyledons</taxon>
        <taxon>Gunneridae</taxon>
        <taxon>Pentapetalae</taxon>
        <taxon>asterids</taxon>
        <taxon>lamiids</taxon>
        <taxon>Solanales</taxon>
        <taxon>Solanaceae</taxon>
        <taxon>Solanoideae</taxon>
        <taxon>Datureae</taxon>
        <taxon>Datura</taxon>
    </lineage>
</organism>
<evidence type="ECO:0000313" key="3">
    <source>
        <dbReference type="EMBL" id="MCD7454047.1"/>
    </source>
</evidence>
<dbReference type="PANTHER" id="PTHR34794:SF1">
    <property type="entry name" value="OS10G0101800 PROTEIN"/>
    <property type="match status" value="1"/>
</dbReference>
<evidence type="ECO:0000313" key="4">
    <source>
        <dbReference type="Proteomes" id="UP000823775"/>
    </source>
</evidence>
<name>A0ABS8S4Q8_DATST</name>
<dbReference type="PANTHER" id="PTHR34794">
    <property type="entry name" value="EXPRESSED PROTEIN"/>
    <property type="match status" value="1"/>
</dbReference>
<dbReference type="Proteomes" id="UP000823775">
    <property type="component" value="Unassembled WGS sequence"/>
</dbReference>
<reference evidence="3 4" key="1">
    <citation type="journal article" date="2021" name="BMC Genomics">
        <title>Datura genome reveals duplications of psychoactive alkaloid biosynthetic genes and high mutation rate following tissue culture.</title>
        <authorList>
            <person name="Rajewski A."/>
            <person name="Carter-House D."/>
            <person name="Stajich J."/>
            <person name="Litt A."/>
        </authorList>
    </citation>
    <scope>NUCLEOTIDE SEQUENCE [LARGE SCALE GENOMIC DNA]</scope>
    <source>
        <strain evidence="3">AR-01</strain>
    </source>
</reference>
<dbReference type="InterPro" id="IPR008889">
    <property type="entry name" value="VQ"/>
</dbReference>
<evidence type="ECO:0000259" key="2">
    <source>
        <dbReference type="Pfam" id="PF05678"/>
    </source>
</evidence>
<gene>
    <name evidence="3" type="ORF">HAX54_023315</name>
</gene>
<keyword evidence="4" id="KW-1185">Reference proteome</keyword>
<feature type="compositionally biased region" description="Low complexity" evidence="1">
    <location>
        <begin position="1"/>
        <end position="22"/>
    </location>
</feature>
<proteinExistence type="predicted"/>
<feature type="domain" description="VQ" evidence="2">
    <location>
        <begin position="62"/>
        <end position="82"/>
    </location>
</feature>
<dbReference type="EMBL" id="JACEIK010000283">
    <property type="protein sequence ID" value="MCD7454047.1"/>
    <property type="molecule type" value="Genomic_DNA"/>
</dbReference>